<comment type="caution">
    <text evidence="10">The sequence shown here is derived from an EMBL/GenBank/DDBJ whole genome shotgun (WGS) entry which is preliminary data.</text>
</comment>
<comment type="similarity">
    <text evidence="2">Belongs to the GerABKC lipoprotein family.</text>
</comment>
<dbReference type="GO" id="GO:0009847">
    <property type="term" value="P:spore germination"/>
    <property type="evidence" value="ECO:0007669"/>
    <property type="project" value="InterPro"/>
</dbReference>
<keyword evidence="11" id="KW-1185">Reference proteome</keyword>
<keyword evidence="6" id="KW-0564">Palmitate</keyword>
<comment type="subcellular location">
    <subcellularLocation>
        <location evidence="1">Membrane</location>
        <topology evidence="1">Lipid-anchor</topology>
    </subcellularLocation>
</comment>
<feature type="domain" description="Spore germination protein N-terminal" evidence="9">
    <location>
        <begin position="47"/>
        <end position="210"/>
    </location>
</feature>
<evidence type="ECO:0000259" key="8">
    <source>
        <dbReference type="Pfam" id="PF05504"/>
    </source>
</evidence>
<dbReference type="InterPro" id="IPR046953">
    <property type="entry name" value="Spore_GerAC-like_C"/>
</dbReference>
<dbReference type="OrthoDB" id="2592518at2"/>
<dbReference type="InterPro" id="IPR008844">
    <property type="entry name" value="Spore_GerAC-like"/>
</dbReference>
<keyword evidence="4" id="KW-0732">Signal</keyword>
<evidence type="ECO:0000256" key="6">
    <source>
        <dbReference type="ARBA" id="ARBA00023139"/>
    </source>
</evidence>
<organism evidence="10 11">
    <name type="scientific">Jeotgalibacillus proteolyticus</name>
    <dbReference type="NCBI Taxonomy" id="2082395"/>
    <lineage>
        <taxon>Bacteria</taxon>
        <taxon>Bacillati</taxon>
        <taxon>Bacillota</taxon>
        <taxon>Bacilli</taxon>
        <taxon>Bacillales</taxon>
        <taxon>Caryophanaceae</taxon>
        <taxon>Jeotgalibacillus</taxon>
    </lineage>
</organism>
<dbReference type="InterPro" id="IPR038501">
    <property type="entry name" value="Spore_GerAC_C_sf"/>
</dbReference>
<protein>
    <submittedName>
        <fullName evidence="10">Ger(X)C family spore germination protein</fullName>
    </submittedName>
</protein>
<dbReference type="Pfam" id="PF05504">
    <property type="entry name" value="Spore_GerAC"/>
    <property type="match status" value="1"/>
</dbReference>
<dbReference type="EMBL" id="PREZ01000003">
    <property type="protein sequence ID" value="PPA70780.1"/>
    <property type="molecule type" value="Genomic_DNA"/>
</dbReference>
<sequence length="386" mass="43776">MAQCINTRPPNKTKERTDSDMKNLLIIFLLLSGLLFGCSGDLSPSSVEDVALVSLLGVDYVDENKMKLTLAVPQSASSSEEPNQVYSTVSGMVKEGIVDLSAQAEREIKLNGLRVVLFNEEFARSGRMREVVEHLYRNPVIGGNVYVVVVKESAEELLSGKYPSKSGIVTYLNALLKPKPHNMFSPFTTIHDFMYTQTNPVLETMTPYIEKKEDVVEITGVTVFKEKKMTDLYDRKQGQLIQLLKDVERMPAATIQLNEDRHSEQVVIDFVKNKVDYKSNGNIHQPSLSIILYLKGTIYEYKGTKNLSRSRDFSELENEIQDYFKKEVSALIEELKQNETDPIGFSENFRMHYKGEWTQELTDQVFSDLSVTVSMEMHILATGTLR</sequence>
<dbReference type="PANTHER" id="PTHR35789:SF1">
    <property type="entry name" value="SPORE GERMINATION PROTEIN B3"/>
    <property type="match status" value="1"/>
</dbReference>
<dbReference type="Pfam" id="PF25198">
    <property type="entry name" value="Spore_GerAC_N"/>
    <property type="match status" value="1"/>
</dbReference>
<dbReference type="Proteomes" id="UP000239047">
    <property type="component" value="Unassembled WGS sequence"/>
</dbReference>
<name>A0A2S5GCP8_9BACL</name>
<dbReference type="NCBIfam" id="TIGR02887">
    <property type="entry name" value="spore_ger_x_C"/>
    <property type="match status" value="1"/>
</dbReference>
<keyword evidence="5" id="KW-0472">Membrane</keyword>
<accession>A0A2S5GCP8</accession>
<evidence type="ECO:0000256" key="7">
    <source>
        <dbReference type="ARBA" id="ARBA00023288"/>
    </source>
</evidence>
<dbReference type="Gene3D" id="3.30.300.210">
    <property type="entry name" value="Nutrient germinant receptor protein C, domain 3"/>
    <property type="match status" value="1"/>
</dbReference>
<evidence type="ECO:0000313" key="10">
    <source>
        <dbReference type="EMBL" id="PPA70780.1"/>
    </source>
</evidence>
<proteinExistence type="inferred from homology"/>
<evidence type="ECO:0000256" key="4">
    <source>
        <dbReference type="ARBA" id="ARBA00022729"/>
    </source>
</evidence>
<dbReference type="InterPro" id="IPR057336">
    <property type="entry name" value="GerAC_N"/>
</dbReference>
<keyword evidence="7" id="KW-0449">Lipoprotein</keyword>
<evidence type="ECO:0000256" key="1">
    <source>
        <dbReference type="ARBA" id="ARBA00004635"/>
    </source>
</evidence>
<dbReference type="GO" id="GO:0016020">
    <property type="term" value="C:membrane"/>
    <property type="evidence" value="ECO:0007669"/>
    <property type="project" value="UniProtKB-SubCell"/>
</dbReference>
<evidence type="ECO:0000256" key="2">
    <source>
        <dbReference type="ARBA" id="ARBA00007886"/>
    </source>
</evidence>
<gene>
    <name evidence="10" type="ORF">C4B60_08285</name>
</gene>
<evidence type="ECO:0000313" key="11">
    <source>
        <dbReference type="Proteomes" id="UP000239047"/>
    </source>
</evidence>
<dbReference type="AlphaFoldDB" id="A0A2S5GCP8"/>
<evidence type="ECO:0000259" key="9">
    <source>
        <dbReference type="Pfam" id="PF25198"/>
    </source>
</evidence>
<evidence type="ECO:0000256" key="5">
    <source>
        <dbReference type="ARBA" id="ARBA00023136"/>
    </source>
</evidence>
<dbReference type="PANTHER" id="PTHR35789">
    <property type="entry name" value="SPORE GERMINATION PROTEIN B3"/>
    <property type="match status" value="1"/>
</dbReference>
<feature type="domain" description="Spore germination GerAC-like C-terminal" evidence="8">
    <location>
        <begin position="219"/>
        <end position="383"/>
    </location>
</feature>
<keyword evidence="3" id="KW-0309">Germination</keyword>
<evidence type="ECO:0000256" key="3">
    <source>
        <dbReference type="ARBA" id="ARBA00022544"/>
    </source>
</evidence>
<reference evidence="10 11" key="1">
    <citation type="submission" date="2018-02" db="EMBL/GenBank/DDBJ databases">
        <title>Jeotgalibacillus proteolyticum sp. nov. a protease producing bacterium isolated from ocean sediments of Laizhou Bay.</title>
        <authorList>
            <person name="Li Y."/>
        </authorList>
    </citation>
    <scope>NUCLEOTIDE SEQUENCE [LARGE SCALE GENOMIC DNA]</scope>
    <source>
        <strain evidence="10 11">22-7</strain>
    </source>
</reference>